<dbReference type="RefSeq" id="WP_091181918.1">
    <property type="nucleotide sequence ID" value="NZ_FOMT01000001.1"/>
</dbReference>
<organism evidence="1 2">
    <name type="scientific">Paenibacillus catalpae</name>
    <dbReference type="NCBI Taxonomy" id="1045775"/>
    <lineage>
        <taxon>Bacteria</taxon>
        <taxon>Bacillati</taxon>
        <taxon>Bacillota</taxon>
        <taxon>Bacilli</taxon>
        <taxon>Bacillales</taxon>
        <taxon>Paenibacillaceae</taxon>
        <taxon>Paenibacillus</taxon>
    </lineage>
</organism>
<name>A0A1I1UMP6_9BACL</name>
<keyword evidence="2" id="KW-1185">Reference proteome</keyword>
<proteinExistence type="predicted"/>
<protein>
    <submittedName>
        <fullName evidence="1">Uncharacterized protein</fullName>
    </submittedName>
</protein>
<gene>
    <name evidence="1" type="ORF">SAMN05216378_1125</name>
</gene>
<evidence type="ECO:0000313" key="1">
    <source>
        <dbReference type="EMBL" id="SFD71855.1"/>
    </source>
</evidence>
<evidence type="ECO:0000313" key="2">
    <source>
        <dbReference type="Proteomes" id="UP000198855"/>
    </source>
</evidence>
<sequence length="68" mass="7888">MDQQQKFCKIERIGIVLEIDGDRILLEVEGKPVNVPRSKTADALVLSDRVHWNGSLWVKKEEEEVKDR</sequence>
<dbReference type="AlphaFoldDB" id="A0A1I1UMP6"/>
<accession>A0A1I1UMP6</accession>
<dbReference type="Proteomes" id="UP000198855">
    <property type="component" value="Unassembled WGS sequence"/>
</dbReference>
<dbReference type="STRING" id="1045775.SAMN05216378_1125"/>
<dbReference type="OrthoDB" id="2629339at2"/>
<reference evidence="2" key="1">
    <citation type="submission" date="2016-10" db="EMBL/GenBank/DDBJ databases">
        <authorList>
            <person name="Varghese N."/>
            <person name="Submissions S."/>
        </authorList>
    </citation>
    <scope>NUCLEOTIDE SEQUENCE [LARGE SCALE GENOMIC DNA]</scope>
    <source>
        <strain evidence="2">CGMCC 1.10784</strain>
    </source>
</reference>
<dbReference type="EMBL" id="FOMT01000001">
    <property type="protein sequence ID" value="SFD71855.1"/>
    <property type="molecule type" value="Genomic_DNA"/>
</dbReference>